<dbReference type="eggNOG" id="COG0223">
    <property type="taxonomic scope" value="Bacteria"/>
</dbReference>
<protein>
    <recommendedName>
        <fullName evidence="2">Glucosamine inositolphosphorylceramide transferase 1 N-terminal domain-containing protein</fullName>
    </recommendedName>
</protein>
<dbReference type="OrthoDB" id="3771157at2"/>
<sequence>MSALKLCVILKAGVAGPGERRFLRAVGEDARFDLAVVTACPAPEPGLPTIWRGWIAAETRLFPAPDDLPPDVPPLRDFAPDLAEGCDVIVDFSMSRAAENCAPVARFGLWRLSTYDEASGLTEARLRSPVTEVALTCRTEEGEATIATARFDTKFMASRNAAFAREKSVLLLLRELVRLTRDGALPAPVPAPATLPAPRGVDLADYACALTWELAMRVLRRIEAKRGKRPGMFFLRLSHGPLAGIDPTSGVDLMPPGNTYWADPFLLEHDGVTYLFYEDFDYATHHGHLSVGRLDGMRMDPIGPVMQMPHHLSFPYVFRWNGAVWMIPETHQAKRIELWRATDFPLGWERAAVGFEGVEASDTVVFEHAGQWWLATNIANDSFGDFGSELHLFTIDDPMMTNPQPHPLNPVVLDATTARNGGRIFAENGRLYRASQDNSNGVYGYGLNLMEITELSMTGYSERRVRHITPDAMPGIMGMHHMDAGGGYTVMDLRRSFTGQHTSGRGKDQHATAQEDGHEDEPGDRDLYQRQAQSNF</sequence>
<evidence type="ECO:0000256" key="1">
    <source>
        <dbReference type="SAM" id="MobiDB-lite"/>
    </source>
</evidence>
<feature type="compositionally biased region" description="Basic and acidic residues" evidence="1">
    <location>
        <begin position="505"/>
        <end position="516"/>
    </location>
</feature>
<evidence type="ECO:0000259" key="2">
    <source>
        <dbReference type="Pfam" id="PF24793"/>
    </source>
</evidence>
<reference evidence="3 4" key="1">
    <citation type="journal article" date="2010" name="J. Bacteriol.">
        <title>Genome sequences of Pelagibaca bermudensis HTCC2601T and Maritimibacter alkaliphilus HTCC2654T, the type strains of two marine Roseobacter genera.</title>
        <authorList>
            <person name="Thrash J.C."/>
            <person name="Cho J.C."/>
            <person name="Ferriera S."/>
            <person name="Johnson J."/>
            <person name="Vergin K.L."/>
            <person name="Giovannoni S.J."/>
        </authorList>
    </citation>
    <scope>NUCLEOTIDE SEQUENCE [LARGE SCALE GENOMIC DNA]</scope>
    <source>
        <strain evidence="3 4">HTCC2654</strain>
    </source>
</reference>
<organism evidence="3 4">
    <name type="scientific">Maritimibacter alkaliphilus HTCC2654</name>
    <dbReference type="NCBI Taxonomy" id="314271"/>
    <lineage>
        <taxon>Bacteria</taxon>
        <taxon>Pseudomonadati</taxon>
        <taxon>Pseudomonadota</taxon>
        <taxon>Alphaproteobacteria</taxon>
        <taxon>Rhodobacterales</taxon>
        <taxon>Roseobacteraceae</taxon>
        <taxon>Maritimibacter</taxon>
    </lineage>
</organism>
<evidence type="ECO:0000313" key="4">
    <source>
        <dbReference type="Proteomes" id="UP000002931"/>
    </source>
</evidence>
<dbReference type="HOGENOM" id="CLU_038233_0_0_5"/>
<accession>A3VE92</accession>
<dbReference type="RefSeq" id="WP_008330768.1">
    <property type="nucleotide sequence ID" value="NZ_CH902578.1"/>
</dbReference>
<dbReference type="InterPro" id="IPR056442">
    <property type="entry name" value="GINT1_N"/>
</dbReference>
<comment type="caution">
    <text evidence="3">The sequence shown here is derived from an EMBL/GenBank/DDBJ whole genome shotgun (WGS) entry which is preliminary data.</text>
</comment>
<evidence type="ECO:0000313" key="3">
    <source>
        <dbReference type="EMBL" id="EAQ13230.1"/>
    </source>
</evidence>
<gene>
    <name evidence="3" type="ORF">RB2654_09179</name>
</gene>
<dbReference type="Gene3D" id="2.115.10.20">
    <property type="entry name" value="Glycosyl hydrolase domain, family 43"/>
    <property type="match status" value="1"/>
</dbReference>
<proteinExistence type="predicted"/>
<dbReference type="Proteomes" id="UP000002931">
    <property type="component" value="Unassembled WGS sequence"/>
</dbReference>
<dbReference type="STRING" id="314271.RB2654_09179"/>
<dbReference type="AlphaFoldDB" id="A3VE92"/>
<dbReference type="EMBL" id="AAMT01000005">
    <property type="protein sequence ID" value="EAQ13230.1"/>
    <property type="molecule type" value="Genomic_DNA"/>
</dbReference>
<feature type="domain" description="Glucosamine inositolphosphorylceramide transferase 1 N-terminal" evidence="2">
    <location>
        <begin position="259"/>
        <end position="467"/>
    </location>
</feature>
<keyword evidence="4" id="KW-1185">Reference proteome</keyword>
<dbReference type="InterPro" id="IPR023296">
    <property type="entry name" value="Glyco_hydro_beta-prop_sf"/>
</dbReference>
<name>A3VE92_9RHOB</name>
<feature type="region of interest" description="Disordered" evidence="1">
    <location>
        <begin position="498"/>
        <end position="536"/>
    </location>
</feature>
<dbReference type="Pfam" id="PF24793">
    <property type="entry name" value="GINT1_N"/>
    <property type="match status" value="1"/>
</dbReference>
<dbReference type="SUPFAM" id="SSF75005">
    <property type="entry name" value="Arabinanase/levansucrase/invertase"/>
    <property type="match status" value="1"/>
</dbReference>